<feature type="transmembrane region" description="Helical" evidence="1">
    <location>
        <begin position="266"/>
        <end position="288"/>
    </location>
</feature>
<feature type="transmembrane region" description="Helical" evidence="1">
    <location>
        <begin position="101"/>
        <end position="124"/>
    </location>
</feature>
<feature type="transmembrane region" description="Helical" evidence="1">
    <location>
        <begin position="162"/>
        <end position="182"/>
    </location>
</feature>
<reference evidence="2 3" key="1">
    <citation type="submission" date="2018-06" db="EMBL/GenBank/DDBJ databases">
        <title>Thermoflavimicrobium daqus sp. nov., a thermophilic microbe isolated from Moutai-flavour Daqu.</title>
        <authorList>
            <person name="Wang X."/>
            <person name="Zhou H."/>
        </authorList>
    </citation>
    <scope>NUCLEOTIDE SEQUENCE [LARGE SCALE GENOMIC DNA]</scope>
    <source>
        <strain evidence="2 3">FBKL4.011</strain>
    </source>
</reference>
<feature type="transmembrane region" description="Helical" evidence="1">
    <location>
        <begin position="234"/>
        <end position="259"/>
    </location>
</feature>
<reference evidence="2 3" key="2">
    <citation type="submission" date="2018-06" db="EMBL/GenBank/DDBJ databases">
        <authorList>
            <person name="Zhirakovskaya E."/>
        </authorList>
    </citation>
    <scope>NUCLEOTIDE SEQUENCE [LARGE SCALE GENOMIC DNA]</scope>
    <source>
        <strain evidence="2 3">FBKL4.011</strain>
    </source>
</reference>
<evidence type="ECO:0008006" key="4">
    <source>
        <dbReference type="Google" id="ProtNLM"/>
    </source>
</evidence>
<sequence>MTEQPRKANKDLFFLSVMFILLLSLFLTPFMLFAFYLLPLPIFLLVTRFRPTYGLLLAALAGGLTALWGWSVGGVIILFALIVGISMGIMYRKKETTGTDVVLAGLIASCVGILVIFGVSYLFIPGFYDWIDLLQKELIKVYQQGKEIGIGTIDPNYIRLNLFLPVMILLMVPPISFINFWLGRKWLSRRGFETKKVLAFRDWHLPKVFFYFYMVIMIGYLLSDWIGSKVLDNYLGVLFILQFLFMIQGLSLIAFWLHYRNKRRAWLVLAFFMLWTPLSMFIQLLGVVDVGFSLRKWILEKQKNKD</sequence>
<evidence type="ECO:0000313" key="2">
    <source>
        <dbReference type="EMBL" id="RAL23392.1"/>
    </source>
</evidence>
<protein>
    <recommendedName>
        <fullName evidence="4">DUF2232 domain-containing protein</fullName>
    </recommendedName>
</protein>
<proteinExistence type="predicted"/>
<dbReference type="EMBL" id="QJKK01000006">
    <property type="protein sequence ID" value="RAL23392.1"/>
    <property type="molecule type" value="Genomic_DNA"/>
</dbReference>
<evidence type="ECO:0000256" key="1">
    <source>
        <dbReference type="SAM" id="Phobius"/>
    </source>
</evidence>
<accession>A0A364K3I5</accession>
<dbReference type="Proteomes" id="UP000251213">
    <property type="component" value="Unassembled WGS sequence"/>
</dbReference>
<comment type="caution">
    <text evidence="2">The sequence shown here is derived from an EMBL/GenBank/DDBJ whole genome shotgun (WGS) entry which is preliminary data.</text>
</comment>
<dbReference type="Pfam" id="PF09991">
    <property type="entry name" value="DUF2232"/>
    <property type="match status" value="1"/>
</dbReference>
<organism evidence="2 3">
    <name type="scientific">Thermoflavimicrobium daqui</name>
    <dbReference type="NCBI Taxonomy" id="2137476"/>
    <lineage>
        <taxon>Bacteria</taxon>
        <taxon>Bacillati</taxon>
        <taxon>Bacillota</taxon>
        <taxon>Bacilli</taxon>
        <taxon>Bacillales</taxon>
        <taxon>Thermoactinomycetaceae</taxon>
        <taxon>Thermoflavimicrobium</taxon>
    </lineage>
</organism>
<dbReference type="InterPro" id="IPR018710">
    <property type="entry name" value="DUF2232"/>
</dbReference>
<keyword evidence="1" id="KW-0472">Membrane</keyword>
<dbReference type="PANTHER" id="PTHR41324">
    <property type="entry name" value="MEMBRANE PROTEIN-RELATED"/>
    <property type="match status" value="1"/>
</dbReference>
<dbReference type="RefSeq" id="WP_113659377.1">
    <property type="nucleotide sequence ID" value="NZ_KZ845668.1"/>
</dbReference>
<keyword evidence="1" id="KW-0812">Transmembrane</keyword>
<keyword evidence="1" id="KW-1133">Transmembrane helix</keyword>
<feature type="transmembrane region" description="Helical" evidence="1">
    <location>
        <begin position="56"/>
        <end position="89"/>
    </location>
</feature>
<keyword evidence="3" id="KW-1185">Reference proteome</keyword>
<feature type="transmembrane region" description="Helical" evidence="1">
    <location>
        <begin position="203"/>
        <end position="222"/>
    </location>
</feature>
<feature type="transmembrane region" description="Helical" evidence="1">
    <location>
        <begin position="12"/>
        <end position="36"/>
    </location>
</feature>
<dbReference type="OrthoDB" id="2987886at2"/>
<gene>
    <name evidence="2" type="ORF">DL897_11935</name>
</gene>
<dbReference type="PANTHER" id="PTHR41324:SF1">
    <property type="entry name" value="DUF2232 DOMAIN-CONTAINING PROTEIN"/>
    <property type="match status" value="1"/>
</dbReference>
<dbReference type="AlphaFoldDB" id="A0A364K3I5"/>
<evidence type="ECO:0000313" key="3">
    <source>
        <dbReference type="Proteomes" id="UP000251213"/>
    </source>
</evidence>
<name>A0A364K3I5_9BACL</name>